<reference evidence="2" key="1">
    <citation type="journal article" date="2015" name="PLoS Genet.">
        <title>The dynamic genome and transcriptome of the human fungal pathogen Blastomyces and close relative Emmonsia.</title>
        <authorList>
            <person name="Munoz J.F."/>
            <person name="Gauthier G.M."/>
            <person name="Desjardins C.A."/>
            <person name="Gallo J.E."/>
            <person name="Holder J."/>
            <person name="Sullivan T.D."/>
            <person name="Marty A.J."/>
            <person name="Carmen J.C."/>
            <person name="Chen Z."/>
            <person name="Ding L."/>
            <person name="Gujja S."/>
            <person name="Magrini V."/>
            <person name="Misas E."/>
            <person name="Mitreva M."/>
            <person name="Priest M."/>
            <person name="Saif S."/>
            <person name="Whiston E.A."/>
            <person name="Young S."/>
            <person name="Zeng Q."/>
            <person name="Goldman W.E."/>
            <person name="Mardis E.R."/>
            <person name="Taylor J.W."/>
            <person name="McEwen J.G."/>
            <person name="Clay O.K."/>
            <person name="Klein B.S."/>
            <person name="Cuomo C.A."/>
        </authorList>
    </citation>
    <scope>NUCLEOTIDE SEQUENCE [LARGE SCALE GENOMIC DNA]</scope>
    <source>
        <strain evidence="2">ER-3 / ATCC MYA-2586</strain>
    </source>
</reference>
<accession>A0ABX2VWP5</accession>
<evidence type="ECO:0000313" key="1">
    <source>
        <dbReference type="EMBL" id="OAT01588.1"/>
    </source>
</evidence>
<keyword evidence="2" id="KW-1185">Reference proteome</keyword>
<dbReference type="GeneID" id="69032040"/>
<dbReference type="Proteomes" id="UP000002039">
    <property type="component" value="Unassembled WGS sequence"/>
</dbReference>
<name>A0ABX2VWP5_AJEDR</name>
<evidence type="ECO:0000313" key="2">
    <source>
        <dbReference type="Proteomes" id="UP000002039"/>
    </source>
</evidence>
<sequence>MRSLTVNAAAYNCIFISLNSVITSDLQISSSSHLFLRSVSDFKQHSLFLCLSSTALFLINGSRAAAHFHNLIVNER</sequence>
<dbReference type="EMBL" id="EQ999977">
    <property type="protein sequence ID" value="OAT01588.1"/>
    <property type="molecule type" value="Genomic_DNA"/>
</dbReference>
<proteinExistence type="predicted"/>
<organism evidence="1 2">
    <name type="scientific">Ajellomyces dermatitidis (strain ER-3 / ATCC MYA-2586)</name>
    <name type="common">Blastomyces dermatitidis</name>
    <dbReference type="NCBI Taxonomy" id="559297"/>
    <lineage>
        <taxon>Eukaryota</taxon>
        <taxon>Fungi</taxon>
        <taxon>Dikarya</taxon>
        <taxon>Ascomycota</taxon>
        <taxon>Pezizomycotina</taxon>
        <taxon>Eurotiomycetes</taxon>
        <taxon>Eurotiomycetidae</taxon>
        <taxon>Onygenales</taxon>
        <taxon>Ajellomycetaceae</taxon>
        <taxon>Blastomyces</taxon>
    </lineage>
</organism>
<dbReference type="RefSeq" id="XP_045281315.1">
    <property type="nucleotide sequence ID" value="XM_045426298.1"/>
</dbReference>
<gene>
    <name evidence="1" type="ORF">BDCG_17148</name>
</gene>
<protein>
    <submittedName>
        <fullName evidence="1">Uncharacterized protein</fullName>
    </submittedName>
</protein>